<protein>
    <recommendedName>
        <fullName evidence="2">SYO1-like TPR repeats domain-containing protein</fullName>
    </recommendedName>
</protein>
<dbReference type="InterPro" id="IPR052616">
    <property type="entry name" value="SYO1-like"/>
</dbReference>
<dbReference type="STRING" id="400727.A0A2T7NH45"/>
<sequence length="651" mass="71032">MGKKKEKRFRAVKNQPTGLLEIRDDNLAECLDARSPALVADVLSQLQSPEEETRECGCATLAALVAQPGAIPILMKANVVRILAPLVLDPSPSVKHRALGALRNMTVDGGEEVCQEMVMKDVITPLIALLKQFEPGWQPENIKLKHMDTKLSIFTEAIHVLWNLCEASDTAVHAFNREQLLPVLLPCLQHSVYGFSLATAVAQCLYSITDDNKESIAFCRRDEILSSLQSLAQRTEDTSLSRLFQAAILGILTNVMGEDIMTGPGLVSMVTAMAEILNSDLASLISATLKMTQENEIPETSEGHKDNVEETTMWSKNQMEISNAIDAQKLCLVLVTNMCCLQDEDWEDMDSSDSRSSDELVNDVDMEDVAGSSSTPVCTTSEVHAVLASSNIIGKVVQLSCPLPDELLHQLKAFSWGRQIFKRLIRLRIHALLCLNNLVDSMATEALGGMEVLHGLWDALAQQVIAADRDVQAPEGTESLSQQDPDLLEAVASAMRAVIQKLGQLGSPKFSTITAGDLHFLVKMVEGASSRTQVHIVRTVATVAGMLAKIDPQHTVVQEVGGFLMSVAGQSADVVVVAEALDSLFDLFADDATDPIAQQLRLTERLQAILPLLKAKLQGQRRSLGEDFVTVSAAKTNLIRFIKYKELMSKS</sequence>
<dbReference type="GO" id="GO:0042273">
    <property type="term" value="P:ribosomal large subunit biogenesis"/>
    <property type="evidence" value="ECO:0007669"/>
    <property type="project" value="TreeGrafter"/>
</dbReference>
<comment type="similarity">
    <text evidence="1">Belongs to the nuclear import and ribosome assembly adapter family.</text>
</comment>
<dbReference type="SMART" id="SM00185">
    <property type="entry name" value="ARM"/>
    <property type="match status" value="4"/>
</dbReference>
<dbReference type="OrthoDB" id="288703at2759"/>
<dbReference type="AlphaFoldDB" id="A0A2T7NH45"/>
<dbReference type="Gene3D" id="1.25.10.10">
    <property type="entry name" value="Leucine-rich Repeat Variant"/>
    <property type="match status" value="1"/>
</dbReference>
<feature type="domain" description="SYO1-like TPR repeats" evidence="2">
    <location>
        <begin position="381"/>
        <end position="646"/>
    </location>
</feature>
<organism evidence="3 4">
    <name type="scientific">Pomacea canaliculata</name>
    <name type="common">Golden apple snail</name>
    <dbReference type="NCBI Taxonomy" id="400727"/>
    <lineage>
        <taxon>Eukaryota</taxon>
        <taxon>Metazoa</taxon>
        <taxon>Spiralia</taxon>
        <taxon>Lophotrochozoa</taxon>
        <taxon>Mollusca</taxon>
        <taxon>Gastropoda</taxon>
        <taxon>Caenogastropoda</taxon>
        <taxon>Architaenioglossa</taxon>
        <taxon>Ampullarioidea</taxon>
        <taxon>Ampullariidae</taxon>
        <taxon>Pomacea</taxon>
    </lineage>
</organism>
<evidence type="ECO:0000313" key="3">
    <source>
        <dbReference type="EMBL" id="PVD20478.1"/>
    </source>
</evidence>
<keyword evidence="4" id="KW-1185">Reference proteome</keyword>
<dbReference type="EMBL" id="PZQS01000012">
    <property type="protein sequence ID" value="PVD20478.1"/>
    <property type="molecule type" value="Genomic_DNA"/>
</dbReference>
<dbReference type="SUPFAM" id="SSF48371">
    <property type="entry name" value="ARM repeat"/>
    <property type="match status" value="1"/>
</dbReference>
<evidence type="ECO:0000313" key="4">
    <source>
        <dbReference type="Proteomes" id="UP000245119"/>
    </source>
</evidence>
<dbReference type="PANTHER" id="PTHR13347">
    <property type="entry name" value="HEAT REPEAT-CONTAINING PROTEIN 3"/>
    <property type="match status" value="1"/>
</dbReference>
<name>A0A2T7NH45_POMCA</name>
<evidence type="ECO:0000259" key="2">
    <source>
        <dbReference type="Pfam" id="PF25567"/>
    </source>
</evidence>
<dbReference type="InterPro" id="IPR011989">
    <property type="entry name" value="ARM-like"/>
</dbReference>
<dbReference type="InterPro" id="IPR000225">
    <property type="entry name" value="Armadillo"/>
</dbReference>
<dbReference type="Proteomes" id="UP000245119">
    <property type="component" value="Linkage Group LG12"/>
</dbReference>
<evidence type="ECO:0000256" key="1">
    <source>
        <dbReference type="ARBA" id="ARBA00049983"/>
    </source>
</evidence>
<dbReference type="OMA" id="ENELHAD"/>
<proteinExistence type="inferred from homology"/>
<dbReference type="InterPro" id="IPR057990">
    <property type="entry name" value="TPR_SYO1"/>
</dbReference>
<gene>
    <name evidence="3" type="ORF">C0Q70_18634</name>
</gene>
<dbReference type="PANTHER" id="PTHR13347:SF1">
    <property type="entry name" value="HEAT REPEAT-CONTAINING PROTEIN 3"/>
    <property type="match status" value="1"/>
</dbReference>
<reference evidence="3 4" key="1">
    <citation type="submission" date="2018-04" db="EMBL/GenBank/DDBJ databases">
        <title>The genome of golden apple snail Pomacea canaliculata provides insight into stress tolerance and invasive adaptation.</title>
        <authorList>
            <person name="Liu C."/>
            <person name="Liu B."/>
            <person name="Ren Y."/>
            <person name="Zhang Y."/>
            <person name="Wang H."/>
            <person name="Li S."/>
            <person name="Jiang F."/>
            <person name="Yin L."/>
            <person name="Zhang G."/>
            <person name="Qian W."/>
            <person name="Fan W."/>
        </authorList>
    </citation>
    <scope>NUCLEOTIDE SEQUENCE [LARGE SCALE GENOMIC DNA]</scope>
    <source>
        <strain evidence="3">SZHN2017</strain>
        <tissue evidence="3">Muscle</tissue>
    </source>
</reference>
<dbReference type="GO" id="GO:0006606">
    <property type="term" value="P:protein import into nucleus"/>
    <property type="evidence" value="ECO:0007669"/>
    <property type="project" value="TreeGrafter"/>
</dbReference>
<comment type="caution">
    <text evidence="3">The sequence shown here is derived from an EMBL/GenBank/DDBJ whole genome shotgun (WGS) entry which is preliminary data.</text>
</comment>
<dbReference type="InterPro" id="IPR016024">
    <property type="entry name" value="ARM-type_fold"/>
</dbReference>
<dbReference type="Pfam" id="PF25567">
    <property type="entry name" value="TPR_SYO1"/>
    <property type="match status" value="1"/>
</dbReference>
<dbReference type="GO" id="GO:0051082">
    <property type="term" value="F:unfolded protein binding"/>
    <property type="evidence" value="ECO:0007669"/>
    <property type="project" value="TreeGrafter"/>
</dbReference>
<accession>A0A2T7NH45</accession>